<proteinExistence type="predicted"/>
<name>A0A673UAZ2_SURSU</name>
<reference evidence="1" key="1">
    <citation type="submission" date="2025-08" db="UniProtKB">
        <authorList>
            <consortium name="Ensembl"/>
        </authorList>
    </citation>
    <scope>IDENTIFICATION</scope>
</reference>
<protein>
    <submittedName>
        <fullName evidence="1">Uncharacterized protein</fullName>
    </submittedName>
</protein>
<dbReference type="Proteomes" id="UP000472268">
    <property type="component" value="Unplaced"/>
</dbReference>
<dbReference type="OMA" id="MKCSLMQ"/>
<evidence type="ECO:0000313" key="1">
    <source>
        <dbReference type="Ensembl" id="ENSSSUP00005018487.1"/>
    </source>
</evidence>
<organism evidence="1 2">
    <name type="scientific">Suricata suricatta</name>
    <name type="common">Meerkat</name>
    <dbReference type="NCBI Taxonomy" id="37032"/>
    <lineage>
        <taxon>Eukaryota</taxon>
        <taxon>Metazoa</taxon>
        <taxon>Chordata</taxon>
        <taxon>Craniata</taxon>
        <taxon>Vertebrata</taxon>
        <taxon>Euteleostomi</taxon>
        <taxon>Mammalia</taxon>
        <taxon>Eutheria</taxon>
        <taxon>Laurasiatheria</taxon>
        <taxon>Carnivora</taxon>
        <taxon>Feliformia</taxon>
        <taxon>Herpestidae</taxon>
        <taxon>Suricata</taxon>
    </lineage>
</organism>
<sequence length="73" mass="8421">MKERSLNRFLKLMKCSLVQRKGNYMTKEESKQLKKVAQVVVLAPPWTSLICFLEEEEGCKEKGEVKMLCISSP</sequence>
<keyword evidence="2" id="KW-1185">Reference proteome</keyword>
<reference evidence="1" key="2">
    <citation type="submission" date="2025-09" db="UniProtKB">
        <authorList>
            <consortium name="Ensembl"/>
        </authorList>
    </citation>
    <scope>IDENTIFICATION</scope>
</reference>
<dbReference type="Ensembl" id="ENSSSUT00005021109.1">
    <property type="protein sequence ID" value="ENSSSUP00005018487.1"/>
    <property type="gene ID" value="ENSSSUG00005011969.1"/>
</dbReference>
<accession>A0A673UAZ2</accession>
<evidence type="ECO:0000313" key="2">
    <source>
        <dbReference type="Proteomes" id="UP000472268"/>
    </source>
</evidence>
<dbReference type="AlphaFoldDB" id="A0A673UAZ2"/>